<evidence type="ECO:0000256" key="6">
    <source>
        <dbReference type="ARBA" id="ARBA00022989"/>
    </source>
</evidence>
<dbReference type="InterPro" id="IPR018043">
    <property type="entry name" value="Na/Gal_symport_CS"/>
</dbReference>
<dbReference type="EMBL" id="JABBFV010000018">
    <property type="protein sequence ID" value="NML12235.1"/>
    <property type="molecule type" value="Genomic_DNA"/>
</dbReference>
<protein>
    <submittedName>
        <fullName evidence="9">MFS transporter</fullName>
    </submittedName>
</protein>
<dbReference type="PANTHER" id="PTHR11328:SF24">
    <property type="entry name" value="MAJOR FACILITATOR SUPERFAMILY (MFS) PROFILE DOMAIN-CONTAINING PROTEIN"/>
    <property type="match status" value="1"/>
</dbReference>
<dbReference type="Proteomes" id="UP000519023">
    <property type="component" value="Unassembled WGS sequence"/>
</dbReference>
<proteinExistence type="inferred from homology"/>
<sequence>MMASISTATSPSIAGGAPAPGGEDRLPLKVCLGFGVGSIGVAILLNTITTFFPVLMTTVLGQSAALAGLLLTVSKLYDVLADLLIGMASDRTQSRWGRRRPYLLAGAVIASFSFLMIFMPPPLTDGWLTVYMGVALVIYSTGYSLFAVPYIAMAGEMTDGYHERTRLLSFRSFFAAIGQLIGAAGTAGLIEYMGGGSHGYAAMGAAAAAIIFTTMVLTFAGTGGARRRDVPPRTHLPKAGQIRSLLSNRPFTILMGAKITQYVAISTVATTKLLFFLNVLNIGYVGLINATFAQYVVQAASVPVWAIISRRIGKKPAYLIAILMLGAAYGSWIFATPGVSMVEIWIRGALQGIAAAGTTLISISMLPDVMEYDRRLTGNAREGVFSSIYAMLEKLSFAIGPGLVGLMLSLAGYVATTKGALVAQSPATIAALYAGASGIPAILALVSFVIMLFYRLDDKMLGETVRVD</sequence>
<dbReference type="InterPro" id="IPR036259">
    <property type="entry name" value="MFS_trans_sf"/>
</dbReference>
<name>A0A7X9ZTJ9_9SPHN</name>
<dbReference type="InterPro" id="IPR001927">
    <property type="entry name" value="Na/Gal_symport"/>
</dbReference>
<evidence type="ECO:0000256" key="7">
    <source>
        <dbReference type="ARBA" id="ARBA00023136"/>
    </source>
</evidence>
<feature type="transmembrane region" description="Helical" evidence="8">
    <location>
        <begin position="200"/>
        <end position="220"/>
    </location>
</feature>
<feature type="transmembrane region" description="Helical" evidence="8">
    <location>
        <begin position="395"/>
        <end position="415"/>
    </location>
</feature>
<keyword evidence="7 8" id="KW-0472">Membrane</keyword>
<dbReference type="RefSeq" id="WP_169574638.1">
    <property type="nucleotide sequence ID" value="NZ_JABBFV010000018.1"/>
</dbReference>
<dbReference type="GO" id="GO:0005886">
    <property type="term" value="C:plasma membrane"/>
    <property type="evidence" value="ECO:0007669"/>
    <property type="project" value="UniProtKB-SubCell"/>
</dbReference>
<feature type="transmembrane region" description="Helical" evidence="8">
    <location>
        <begin position="131"/>
        <end position="152"/>
    </location>
</feature>
<organism evidence="9 10">
    <name type="scientific">Sphingobium psychrophilum</name>
    <dbReference type="NCBI Taxonomy" id="2728834"/>
    <lineage>
        <taxon>Bacteria</taxon>
        <taxon>Pseudomonadati</taxon>
        <taxon>Pseudomonadota</taxon>
        <taxon>Alphaproteobacteria</taxon>
        <taxon>Sphingomonadales</taxon>
        <taxon>Sphingomonadaceae</taxon>
        <taxon>Sphingobium</taxon>
    </lineage>
</organism>
<feature type="transmembrane region" description="Helical" evidence="8">
    <location>
        <begin position="344"/>
        <end position="366"/>
    </location>
</feature>
<comment type="subcellular location">
    <subcellularLocation>
        <location evidence="1">Cell membrane</location>
        <topology evidence="1">Multi-pass membrane protein</topology>
    </subcellularLocation>
</comment>
<dbReference type="Gene3D" id="1.20.1250.20">
    <property type="entry name" value="MFS general substrate transporter like domains"/>
    <property type="match status" value="2"/>
</dbReference>
<feature type="transmembrane region" description="Helical" evidence="8">
    <location>
        <begin position="101"/>
        <end position="119"/>
    </location>
</feature>
<evidence type="ECO:0000256" key="3">
    <source>
        <dbReference type="ARBA" id="ARBA00022448"/>
    </source>
</evidence>
<evidence type="ECO:0000256" key="4">
    <source>
        <dbReference type="ARBA" id="ARBA00022475"/>
    </source>
</evidence>
<dbReference type="InterPro" id="IPR039672">
    <property type="entry name" value="MFS_2"/>
</dbReference>
<feature type="transmembrane region" description="Helical" evidence="8">
    <location>
        <begin position="64"/>
        <end position="89"/>
    </location>
</feature>
<evidence type="ECO:0000313" key="9">
    <source>
        <dbReference type="EMBL" id="NML12235.1"/>
    </source>
</evidence>
<dbReference type="PROSITE" id="PS00872">
    <property type="entry name" value="NA_GALACTOSIDE_SYMP"/>
    <property type="match status" value="1"/>
</dbReference>
<feature type="transmembrane region" description="Helical" evidence="8">
    <location>
        <begin position="30"/>
        <end position="52"/>
    </location>
</feature>
<evidence type="ECO:0000256" key="5">
    <source>
        <dbReference type="ARBA" id="ARBA00022692"/>
    </source>
</evidence>
<dbReference type="PANTHER" id="PTHR11328">
    <property type="entry name" value="MAJOR FACILITATOR SUPERFAMILY DOMAIN-CONTAINING PROTEIN"/>
    <property type="match status" value="1"/>
</dbReference>
<gene>
    <name evidence="9" type="ORF">HHL08_19170</name>
</gene>
<comment type="caution">
    <text evidence="9">The sequence shown here is derived from an EMBL/GenBank/DDBJ whole genome shotgun (WGS) entry which is preliminary data.</text>
</comment>
<keyword evidence="10" id="KW-1185">Reference proteome</keyword>
<dbReference type="Pfam" id="PF13347">
    <property type="entry name" value="MFS_2"/>
    <property type="match status" value="1"/>
</dbReference>
<evidence type="ECO:0000256" key="8">
    <source>
        <dbReference type="SAM" id="Phobius"/>
    </source>
</evidence>
<feature type="transmembrane region" description="Helical" evidence="8">
    <location>
        <begin position="173"/>
        <end position="194"/>
    </location>
</feature>
<keyword evidence="5 8" id="KW-0812">Transmembrane</keyword>
<accession>A0A7X9ZTJ9</accession>
<feature type="transmembrane region" description="Helical" evidence="8">
    <location>
        <begin position="317"/>
        <end position="338"/>
    </location>
</feature>
<evidence type="ECO:0000256" key="1">
    <source>
        <dbReference type="ARBA" id="ARBA00004651"/>
    </source>
</evidence>
<feature type="transmembrane region" description="Helical" evidence="8">
    <location>
        <begin position="427"/>
        <end position="454"/>
    </location>
</feature>
<evidence type="ECO:0000313" key="10">
    <source>
        <dbReference type="Proteomes" id="UP000519023"/>
    </source>
</evidence>
<dbReference type="GO" id="GO:0015293">
    <property type="term" value="F:symporter activity"/>
    <property type="evidence" value="ECO:0007669"/>
    <property type="project" value="InterPro"/>
</dbReference>
<reference evidence="9 10" key="1">
    <citation type="submission" date="2020-04" db="EMBL/GenBank/DDBJ databases">
        <title>Sphingobium sp. AR-3-1 isolated from Arctic soil.</title>
        <authorList>
            <person name="Dahal R.H."/>
            <person name="Chaudhary D.K."/>
        </authorList>
    </citation>
    <scope>NUCLEOTIDE SEQUENCE [LARGE SCALE GENOMIC DNA]</scope>
    <source>
        <strain evidence="9 10">AR-3-1</strain>
    </source>
</reference>
<dbReference type="CDD" id="cd17332">
    <property type="entry name" value="MFS_MelB_like"/>
    <property type="match status" value="1"/>
</dbReference>
<dbReference type="GO" id="GO:0008643">
    <property type="term" value="P:carbohydrate transport"/>
    <property type="evidence" value="ECO:0007669"/>
    <property type="project" value="InterPro"/>
</dbReference>
<keyword evidence="6 8" id="KW-1133">Transmembrane helix</keyword>
<keyword evidence="3" id="KW-0813">Transport</keyword>
<keyword evidence="4" id="KW-1003">Cell membrane</keyword>
<comment type="similarity">
    <text evidence="2">Belongs to the sodium:galactoside symporter (TC 2.A.2) family.</text>
</comment>
<dbReference type="AlphaFoldDB" id="A0A7X9ZTJ9"/>
<dbReference type="SUPFAM" id="SSF103473">
    <property type="entry name" value="MFS general substrate transporter"/>
    <property type="match status" value="1"/>
</dbReference>
<dbReference type="NCBIfam" id="TIGR00792">
    <property type="entry name" value="gph"/>
    <property type="match status" value="1"/>
</dbReference>
<evidence type="ECO:0000256" key="2">
    <source>
        <dbReference type="ARBA" id="ARBA00009617"/>
    </source>
</evidence>
<dbReference type="GO" id="GO:0006814">
    <property type="term" value="P:sodium ion transport"/>
    <property type="evidence" value="ECO:0007669"/>
    <property type="project" value="InterPro"/>
</dbReference>